<evidence type="ECO:0000313" key="2">
    <source>
        <dbReference type="EMBL" id="PEG36023.1"/>
    </source>
</evidence>
<dbReference type="EMBL" id="BLKS01000001">
    <property type="protein sequence ID" value="GFG54345.1"/>
    <property type="molecule type" value="Genomic_DNA"/>
</dbReference>
<comment type="caution">
    <text evidence="2">The sequence shown here is derived from an EMBL/GenBank/DDBJ whole genome shotgun (WGS) entry which is preliminary data.</text>
</comment>
<reference evidence="2 3" key="1">
    <citation type="submission" date="2017-10" db="EMBL/GenBank/DDBJ databases">
        <title>The new phylogeny of genus Mycobacterium.</title>
        <authorList>
            <person name="Tortoli E."/>
            <person name="Trovato A."/>
            <person name="Cirillo D.M."/>
        </authorList>
    </citation>
    <scope>NUCLEOTIDE SEQUENCE [LARGE SCALE GENOMIC DNA]</scope>
    <source>
        <strain evidence="2 3">CCUG37673</strain>
    </source>
</reference>
<evidence type="ECO:0000313" key="1">
    <source>
        <dbReference type="EMBL" id="GFG54345.1"/>
    </source>
</evidence>
<sequence>MSSPPDDAERVPIESVRCGDPIYDADGGCQHYKVLEKRPIDGGGVVLELECLHDNQCQVIEKSFPAGYLVGRSNRHFL</sequence>
<keyword evidence="3" id="KW-1185">Reference proteome</keyword>
<reference evidence="1" key="3">
    <citation type="submission" date="2020-02" db="EMBL/GenBank/DDBJ databases">
        <authorList>
            <person name="Matsumoto Y."/>
            <person name="Motooka D."/>
            <person name="Nakamura S."/>
        </authorList>
    </citation>
    <scope>NUCLEOTIDE SEQUENCE</scope>
    <source>
        <strain evidence="1">JCM 6377</strain>
    </source>
</reference>
<proteinExistence type="predicted"/>
<dbReference type="EMBL" id="PDCP01000038">
    <property type="protein sequence ID" value="PEG36023.1"/>
    <property type="molecule type" value="Genomic_DNA"/>
</dbReference>
<dbReference type="Proteomes" id="UP000220914">
    <property type="component" value="Unassembled WGS sequence"/>
</dbReference>
<name>A0A2A7MWY7_MYCAG</name>
<reference evidence="1 4" key="2">
    <citation type="journal article" date="2019" name="Emerg. Microbes Infect.">
        <title>Comprehensive subspecies identification of 175 nontuberculous mycobacteria species based on 7547 genomic profiles.</title>
        <authorList>
            <person name="Matsumoto Y."/>
            <person name="Kinjo T."/>
            <person name="Motooka D."/>
            <person name="Nabeya D."/>
            <person name="Jung N."/>
            <person name="Uechi K."/>
            <person name="Horii T."/>
            <person name="Iida T."/>
            <person name="Fujita J."/>
            <person name="Nakamura S."/>
        </authorList>
    </citation>
    <scope>NUCLEOTIDE SEQUENCE [LARGE SCALE GENOMIC DNA]</scope>
    <source>
        <strain evidence="1 4">JCM 6377</strain>
    </source>
</reference>
<protein>
    <submittedName>
        <fullName evidence="2">Uncharacterized protein</fullName>
    </submittedName>
</protein>
<evidence type="ECO:0000313" key="3">
    <source>
        <dbReference type="Proteomes" id="UP000220914"/>
    </source>
</evidence>
<dbReference type="AlphaFoldDB" id="A0A2A7MWY7"/>
<dbReference type="OrthoDB" id="4628867at2"/>
<dbReference type="Proteomes" id="UP000465302">
    <property type="component" value="Unassembled WGS sequence"/>
</dbReference>
<gene>
    <name evidence="2" type="ORF">CQY20_20000</name>
    <name evidence="1" type="ORF">MAGR_57860</name>
</gene>
<evidence type="ECO:0000313" key="4">
    <source>
        <dbReference type="Proteomes" id="UP000465302"/>
    </source>
</evidence>
<dbReference type="RefSeq" id="WP_097941830.1">
    <property type="nucleotide sequence ID" value="NZ_BLKS01000001.1"/>
</dbReference>
<organism evidence="2 3">
    <name type="scientific">Mycolicibacterium agri</name>
    <name type="common">Mycobacterium agri</name>
    <dbReference type="NCBI Taxonomy" id="36811"/>
    <lineage>
        <taxon>Bacteria</taxon>
        <taxon>Bacillati</taxon>
        <taxon>Actinomycetota</taxon>
        <taxon>Actinomycetes</taxon>
        <taxon>Mycobacteriales</taxon>
        <taxon>Mycobacteriaceae</taxon>
        <taxon>Mycolicibacterium</taxon>
    </lineage>
</organism>
<accession>A0A2A7MWY7</accession>